<proteinExistence type="predicted"/>
<evidence type="ECO:0000313" key="2">
    <source>
        <dbReference type="EMBL" id="GAH43384.1"/>
    </source>
</evidence>
<evidence type="ECO:0000256" key="1">
    <source>
        <dbReference type="SAM" id="MobiDB-lite"/>
    </source>
</evidence>
<feature type="non-terminal residue" evidence="2">
    <location>
        <position position="1"/>
    </location>
</feature>
<protein>
    <submittedName>
        <fullName evidence="2">Uncharacterized protein</fullName>
    </submittedName>
</protein>
<reference evidence="2" key="1">
    <citation type="journal article" date="2014" name="Front. Microbiol.">
        <title>High frequency of phylogenetically diverse reductive dehalogenase-homologous genes in deep subseafloor sedimentary metagenomes.</title>
        <authorList>
            <person name="Kawai M."/>
            <person name="Futagami T."/>
            <person name="Toyoda A."/>
            <person name="Takaki Y."/>
            <person name="Nishi S."/>
            <person name="Hori S."/>
            <person name="Arai W."/>
            <person name="Tsubouchi T."/>
            <person name="Morono Y."/>
            <person name="Uchiyama I."/>
            <person name="Ito T."/>
            <person name="Fujiyama A."/>
            <person name="Inagaki F."/>
            <person name="Takami H."/>
        </authorList>
    </citation>
    <scope>NUCLEOTIDE SEQUENCE</scope>
    <source>
        <strain evidence="2">Expedition CK06-06</strain>
    </source>
</reference>
<name>X1GP37_9ZZZZ</name>
<feature type="compositionally biased region" description="Basic and acidic residues" evidence="1">
    <location>
        <begin position="32"/>
        <end position="41"/>
    </location>
</feature>
<gene>
    <name evidence="2" type="ORF">S03H2_19071</name>
</gene>
<feature type="region of interest" description="Disordered" evidence="1">
    <location>
        <begin position="13"/>
        <end position="41"/>
    </location>
</feature>
<comment type="caution">
    <text evidence="2">The sequence shown here is derived from an EMBL/GenBank/DDBJ whole genome shotgun (WGS) entry which is preliminary data.</text>
</comment>
<accession>X1GP37</accession>
<dbReference type="AlphaFoldDB" id="X1GP37"/>
<dbReference type="EMBL" id="BARU01009938">
    <property type="protein sequence ID" value="GAH43384.1"/>
    <property type="molecule type" value="Genomic_DNA"/>
</dbReference>
<organism evidence="2">
    <name type="scientific">marine sediment metagenome</name>
    <dbReference type="NCBI Taxonomy" id="412755"/>
    <lineage>
        <taxon>unclassified sequences</taxon>
        <taxon>metagenomes</taxon>
        <taxon>ecological metagenomes</taxon>
    </lineage>
</organism>
<sequence>YKIKKDKVQKLAEKVPRKREKAIAEPEELAPSEEKAEELRVKRPPIPKEEEIVKKKKKEKLPIPVVDIAEEERKDLEKTESELDIEKQKFICIVHKGAVSGANIYLCPQCETIYCTKCVKALKNKGETCWVCEYEFEI</sequence>